<evidence type="ECO:0000256" key="1">
    <source>
        <dbReference type="ARBA" id="ARBA00022448"/>
    </source>
</evidence>
<dbReference type="PROSITE" id="PS50893">
    <property type="entry name" value="ABC_TRANSPORTER_2"/>
    <property type="match status" value="1"/>
</dbReference>
<dbReference type="GO" id="GO:0005524">
    <property type="term" value="F:ATP binding"/>
    <property type="evidence" value="ECO:0007669"/>
    <property type="project" value="UniProtKB-KW"/>
</dbReference>
<dbReference type="InterPro" id="IPR050093">
    <property type="entry name" value="ABC_SmlMolc_Importer"/>
</dbReference>
<reference evidence="5 6" key="1">
    <citation type="submission" date="2020-07" db="EMBL/GenBank/DDBJ databases">
        <title>Genome of Haloechinothrix sp.</title>
        <authorList>
            <person name="Tang S.-K."/>
            <person name="Yang L."/>
            <person name="Zhu W.-Y."/>
        </authorList>
    </citation>
    <scope>NUCLEOTIDE SEQUENCE [LARGE SCALE GENOMIC DNA]</scope>
    <source>
        <strain evidence="5 6">YIM 98757</strain>
    </source>
</reference>
<dbReference type="GO" id="GO:0016887">
    <property type="term" value="F:ATP hydrolysis activity"/>
    <property type="evidence" value="ECO:0007669"/>
    <property type="project" value="InterPro"/>
</dbReference>
<dbReference type="SUPFAM" id="SSF52540">
    <property type="entry name" value="P-loop containing nucleoside triphosphate hydrolases"/>
    <property type="match status" value="1"/>
</dbReference>
<dbReference type="Proteomes" id="UP000582974">
    <property type="component" value="Unassembled WGS sequence"/>
</dbReference>
<dbReference type="AlphaFoldDB" id="A0A837ZXD3"/>
<sequence length="369" mass="38246">MGAQLRVDGVRHHRGGHEVLRVDSLGIDGGEQVSVLGRNGAGKTTLLRLLAAAETPHTGQVTVDGTGTGHGGIALRRRAAYATQRPGLLSTSVLRNVVLPLKWRKIPRKQRRDLADAALRRMGVAHLAHRHAAGLSGGEQQRVNLARALAIDPDVLLLDEPAASLDSESRLSFLHDLGLALADRTTTVVHVSHRADDALRLADRVIALVGGHVRQDGTADAVIHRPADASVAALVGYDNLLDAQVRADGEVAVGGERTGLTWHGAPGPVTVAAFAIGVSVWPAGASGVPARVERVVPGPGLRTVVLDGGQPILASIPLHAPAPAAGQHVRLSIDPGLSRVLPRSKAASSGPPQSAACSRLVRVGAAITP</sequence>
<accession>A0A837ZXD3</accession>
<dbReference type="Gene3D" id="3.40.50.300">
    <property type="entry name" value="P-loop containing nucleotide triphosphate hydrolases"/>
    <property type="match status" value="1"/>
</dbReference>
<dbReference type="InterPro" id="IPR003593">
    <property type="entry name" value="AAA+_ATPase"/>
</dbReference>
<evidence type="ECO:0000256" key="3">
    <source>
        <dbReference type="ARBA" id="ARBA00022840"/>
    </source>
</evidence>
<evidence type="ECO:0000313" key="6">
    <source>
        <dbReference type="Proteomes" id="UP000582974"/>
    </source>
</evidence>
<dbReference type="PROSITE" id="PS00211">
    <property type="entry name" value="ABC_TRANSPORTER_1"/>
    <property type="match status" value="1"/>
</dbReference>
<evidence type="ECO:0000259" key="4">
    <source>
        <dbReference type="PROSITE" id="PS50893"/>
    </source>
</evidence>
<dbReference type="InterPro" id="IPR003439">
    <property type="entry name" value="ABC_transporter-like_ATP-bd"/>
</dbReference>
<evidence type="ECO:0000256" key="2">
    <source>
        <dbReference type="ARBA" id="ARBA00022741"/>
    </source>
</evidence>
<keyword evidence="3 5" id="KW-0067">ATP-binding</keyword>
<evidence type="ECO:0000313" key="5">
    <source>
        <dbReference type="EMBL" id="MBA0124824.1"/>
    </source>
</evidence>
<name>A0A837ZXD3_9PSEU</name>
<dbReference type="PANTHER" id="PTHR42781">
    <property type="entry name" value="SPERMIDINE/PUTRESCINE IMPORT ATP-BINDING PROTEIN POTA"/>
    <property type="match status" value="1"/>
</dbReference>
<dbReference type="InterPro" id="IPR027417">
    <property type="entry name" value="P-loop_NTPase"/>
</dbReference>
<keyword evidence="2" id="KW-0547">Nucleotide-binding</keyword>
<dbReference type="EMBL" id="JACCKD010000002">
    <property type="protein sequence ID" value="MBA0124824.1"/>
    <property type="molecule type" value="Genomic_DNA"/>
</dbReference>
<dbReference type="SMART" id="SM00382">
    <property type="entry name" value="AAA"/>
    <property type="match status" value="1"/>
</dbReference>
<keyword evidence="6" id="KW-1185">Reference proteome</keyword>
<dbReference type="RefSeq" id="WP_180891712.1">
    <property type="nucleotide sequence ID" value="NZ_JACCKD010000002.1"/>
</dbReference>
<gene>
    <name evidence="5" type="ORF">H0B56_04645</name>
</gene>
<dbReference type="Pfam" id="PF00005">
    <property type="entry name" value="ABC_tran"/>
    <property type="match status" value="1"/>
</dbReference>
<dbReference type="InterPro" id="IPR017871">
    <property type="entry name" value="ABC_transporter-like_CS"/>
</dbReference>
<keyword evidence="1" id="KW-0813">Transport</keyword>
<proteinExistence type="predicted"/>
<dbReference type="PANTHER" id="PTHR42781:SF4">
    <property type="entry name" value="SPERMIDINE_PUTRESCINE IMPORT ATP-BINDING PROTEIN POTA"/>
    <property type="match status" value="1"/>
</dbReference>
<protein>
    <submittedName>
        <fullName evidence="5">ABC transporter ATP-binding protein</fullName>
    </submittedName>
</protein>
<feature type="domain" description="ABC transporter" evidence="4">
    <location>
        <begin position="5"/>
        <end position="235"/>
    </location>
</feature>
<comment type="caution">
    <text evidence="5">The sequence shown here is derived from an EMBL/GenBank/DDBJ whole genome shotgun (WGS) entry which is preliminary data.</text>
</comment>
<organism evidence="5 6">
    <name type="scientific">Haloechinothrix aidingensis</name>
    <dbReference type="NCBI Taxonomy" id="2752311"/>
    <lineage>
        <taxon>Bacteria</taxon>
        <taxon>Bacillati</taxon>
        <taxon>Actinomycetota</taxon>
        <taxon>Actinomycetes</taxon>
        <taxon>Pseudonocardiales</taxon>
        <taxon>Pseudonocardiaceae</taxon>
        <taxon>Haloechinothrix</taxon>
    </lineage>
</organism>